<dbReference type="EMBL" id="JACHFL010000003">
    <property type="protein sequence ID" value="MBB5362493.1"/>
    <property type="molecule type" value="Genomic_DNA"/>
</dbReference>
<accession>A0A7W8JV25</accession>
<dbReference type="Proteomes" id="UP000552709">
    <property type="component" value="Unassembled WGS sequence"/>
</dbReference>
<dbReference type="AlphaFoldDB" id="A0A7W8JV25"/>
<name>A0A7W8JV25_9DEIO</name>
<comment type="caution">
    <text evidence="1">The sequence shown here is derived from an EMBL/GenBank/DDBJ whole genome shotgun (WGS) entry which is preliminary data.</text>
</comment>
<reference evidence="1 2" key="1">
    <citation type="submission" date="2020-08" db="EMBL/GenBank/DDBJ databases">
        <title>Genomic Encyclopedia of Type Strains, Phase IV (KMG-IV): sequencing the most valuable type-strain genomes for metagenomic binning, comparative biology and taxonomic classification.</title>
        <authorList>
            <person name="Goeker M."/>
        </authorList>
    </citation>
    <scope>NUCLEOTIDE SEQUENCE [LARGE SCALE GENOMIC DNA]</scope>
    <source>
        <strain evidence="1 2">DSM 27939</strain>
    </source>
</reference>
<gene>
    <name evidence="1" type="ORF">HNQ08_001588</name>
</gene>
<evidence type="ECO:0000313" key="1">
    <source>
        <dbReference type="EMBL" id="MBB5362493.1"/>
    </source>
</evidence>
<evidence type="ECO:0000313" key="2">
    <source>
        <dbReference type="Proteomes" id="UP000552709"/>
    </source>
</evidence>
<organism evidence="1 2">
    <name type="scientific">Deinococcus humi</name>
    <dbReference type="NCBI Taxonomy" id="662880"/>
    <lineage>
        <taxon>Bacteria</taxon>
        <taxon>Thermotogati</taxon>
        <taxon>Deinococcota</taxon>
        <taxon>Deinococci</taxon>
        <taxon>Deinococcales</taxon>
        <taxon>Deinococcaceae</taxon>
        <taxon>Deinococcus</taxon>
    </lineage>
</organism>
<proteinExistence type="predicted"/>
<keyword evidence="2" id="KW-1185">Reference proteome</keyword>
<sequence length="59" mass="6670">MVGAQEPEGLVTGHRLILMALVPPAPAIRVRVRVRRAMPPYPFSPRFFPYTNLSRPDRA</sequence>
<protein>
    <submittedName>
        <fullName evidence="1">Uncharacterized protein</fullName>
    </submittedName>
</protein>